<comment type="caution">
    <text evidence="2">The sequence shown here is derived from an EMBL/GenBank/DDBJ whole genome shotgun (WGS) entry which is preliminary data.</text>
</comment>
<name>A0A7W4YZD3_9ACTN</name>
<evidence type="ECO:0000256" key="1">
    <source>
        <dbReference type="SAM" id="Phobius"/>
    </source>
</evidence>
<dbReference type="AlphaFoldDB" id="A0A7W4YZD3"/>
<dbReference type="Proteomes" id="UP000589626">
    <property type="component" value="Unassembled WGS sequence"/>
</dbReference>
<evidence type="ECO:0000313" key="3">
    <source>
        <dbReference type="Proteomes" id="UP000589626"/>
    </source>
</evidence>
<gene>
    <name evidence="2" type="ORF">FHU40_000845</name>
</gene>
<dbReference type="RefSeq" id="WP_183590997.1">
    <property type="nucleotide sequence ID" value="NZ_JACHWR010000001.1"/>
</dbReference>
<keyword evidence="3" id="KW-1185">Reference proteome</keyword>
<reference evidence="2 3" key="1">
    <citation type="submission" date="2020-08" db="EMBL/GenBank/DDBJ databases">
        <title>Sequencing the genomes of 1000 actinobacteria strains.</title>
        <authorList>
            <person name="Klenk H.-P."/>
        </authorList>
    </citation>
    <scope>NUCLEOTIDE SEQUENCE [LARGE SCALE GENOMIC DNA]</scope>
    <source>
        <strain evidence="2 3">DSM 105498</strain>
    </source>
</reference>
<feature type="transmembrane region" description="Helical" evidence="1">
    <location>
        <begin position="52"/>
        <end position="69"/>
    </location>
</feature>
<sequence length="193" mass="20828">MSESASSTPAASHGSDVSNHPAYLAYVWTIALLPLVWLPLGYWVPALAAQEWAMIAYWVIAVVLAILDSQQLKKGGVNVSPGAALLIPLYLILRTVRARSTPAVPILWFASFGAAVIGQLTFAASYQFDGEWIEPDIAEWATNQGAGEVDVDCPTKWVHADEEVRCTVTDGAGNTASVIATLGDDGYYSWSWR</sequence>
<evidence type="ECO:0008006" key="4">
    <source>
        <dbReference type="Google" id="ProtNLM"/>
    </source>
</evidence>
<keyword evidence="1" id="KW-0472">Membrane</keyword>
<keyword evidence="1" id="KW-1133">Transmembrane helix</keyword>
<evidence type="ECO:0000313" key="2">
    <source>
        <dbReference type="EMBL" id="MBB3041044.1"/>
    </source>
</evidence>
<dbReference type="EMBL" id="JACHWR010000001">
    <property type="protein sequence ID" value="MBB3041044.1"/>
    <property type="molecule type" value="Genomic_DNA"/>
</dbReference>
<proteinExistence type="predicted"/>
<feature type="transmembrane region" description="Helical" evidence="1">
    <location>
        <begin position="23"/>
        <end position="45"/>
    </location>
</feature>
<feature type="transmembrane region" description="Helical" evidence="1">
    <location>
        <begin position="105"/>
        <end position="126"/>
    </location>
</feature>
<organism evidence="2 3">
    <name type="scientific">Nocardioides soli</name>
    <dbReference type="NCBI Taxonomy" id="1036020"/>
    <lineage>
        <taxon>Bacteria</taxon>
        <taxon>Bacillati</taxon>
        <taxon>Actinomycetota</taxon>
        <taxon>Actinomycetes</taxon>
        <taxon>Propionibacteriales</taxon>
        <taxon>Nocardioidaceae</taxon>
        <taxon>Nocardioides</taxon>
    </lineage>
</organism>
<protein>
    <recommendedName>
        <fullName evidence="4">DUF4333 domain-containing protein</fullName>
    </recommendedName>
</protein>
<feature type="transmembrane region" description="Helical" evidence="1">
    <location>
        <begin position="75"/>
        <end position="93"/>
    </location>
</feature>
<keyword evidence="1" id="KW-0812">Transmembrane</keyword>
<accession>A0A7W4YZD3</accession>